<reference evidence="1" key="1">
    <citation type="submission" date="2023-04" db="EMBL/GenBank/DDBJ databases">
        <title>Sphingomonas sp. MAHUQ-71 isolated from rice field.</title>
        <authorList>
            <person name="Huq M.A."/>
        </authorList>
    </citation>
    <scope>NUCLEOTIDE SEQUENCE</scope>
    <source>
        <strain evidence="1">MAHUQ-71</strain>
    </source>
</reference>
<dbReference type="Gene3D" id="3.30.420.300">
    <property type="entry name" value="2-keto-3-deoxy-galactonokinase, substrate binding domain"/>
    <property type="match status" value="1"/>
</dbReference>
<proteinExistence type="predicted"/>
<dbReference type="InterPro" id="IPR042258">
    <property type="entry name" value="DGOK_N"/>
</dbReference>
<keyword evidence="2" id="KW-1185">Reference proteome</keyword>
<evidence type="ECO:0000313" key="2">
    <source>
        <dbReference type="Proteomes" id="UP001160625"/>
    </source>
</evidence>
<protein>
    <submittedName>
        <fullName evidence="1">2-dehydro-3-deoxygalactonokinase</fullName>
    </submittedName>
</protein>
<organism evidence="1 2">
    <name type="scientific">Sphingomonas oryzagri</name>
    <dbReference type="NCBI Taxonomy" id="3042314"/>
    <lineage>
        <taxon>Bacteria</taxon>
        <taxon>Pseudomonadati</taxon>
        <taxon>Pseudomonadota</taxon>
        <taxon>Alphaproteobacteria</taxon>
        <taxon>Sphingomonadales</taxon>
        <taxon>Sphingomonadaceae</taxon>
        <taxon>Sphingomonas</taxon>
    </lineage>
</organism>
<dbReference type="InterPro" id="IPR007729">
    <property type="entry name" value="DGOK"/>
</dbReference>
<comment type="caution">
    <text evidence="1">The sequence shown here is derived from an EMBL/GenBank/DDBJ whole genome shotgun (WGS) entry which is preliminary data.</text>
</comment>
<dbReference type="Gene3D" id="3.30.420.310">
    <property type="entry name" value="2-keto-3-deoxy-galactonokinase, C-terminal domain"/>
    <property type="match status" value="1"/>
</dbReference>
<sequence>MTILGDWGTTRLRLFRIEDGNIVDRLDGPGIGQLAGSPAETLAATLAPWREAARSSDVLLCGMAGSRNGLVEVPYTACPADVALWRASLSTVDVDGIAVSVAPGLSTANFSGHADVMRGEETQIFGAAALDPELGQGRAMLVLPGTHSKWAELVDGRVERFHTFPTGELFALLRDHSTLTRAGTDSSGREEGFANGLARAGTGLIAGLFEARAAQLTEGKSLGWALGLLSGLLIGGEFAEALALSGEAPGRVALIGDPGLSALYRQAAEKHGLTVTHLDGDACAIAGLALLDKETV</sequence>
<dbReference type="RefSeq" id="WP_281044339.1">
    <property type="nucleotide sequence ID" value="NZ_JARYGZ010000001.1"/>
</dbReference>
<evidence type="ECO:0000313" key="1">
    <source>
        <dbReference type="EMBL" id="MDH7639071.1"/>
    </source>
</evidence>
<dbReference type="InterPro" id="IPR042257">
    <property type="entry name" value="DGOK_C"/>
</dbReference>
<dbReference type="EMBL" id="JARYGZ010000001">
    <property type="protein sequence ID" value="MDH7639071.1"/>
    <property type="molecule type" value="Genomic_DNA"/>
</dbReference>
<dbReference type="Pfam" id="PF05035">
    <property type="entry name" value="DGOK"/>
    <property type="match status" value="1"/>
</dbReference>
<dbReference type="Proteomes" id="UP001160625">
    <property type="component" value="Unassembled WGS sequence"/>
</dbReference>
<accession>A0ABT6N1Y9</accession>
<gene>
    <name evidence="1" type="ORF">QGN17_10050</name>
</gene>
<name>A0ABT6N1Y9_9SPHN</name>